<evidence type="ECO:0000256" key="2">
    <source>
        <dbReference type="ARBA" id="ARBA00023315"/>
    </source>
</evidence>
<dbReference type="InterPro" id="IPR016181">
    <property type="entry name" value="Acyl_CoA_acyltransferase"/>
</dbReference>
<organism evidence="4">
    <name type="scientific">hydrothermal vent metagenome</name>
    <dbReference type="NCBI Taxonomy" id="652676"/>
    <lineage>
        <taxon>unclassified sequences</taxon>
        <taxon>metagenomes</taxon>
        <taxon>ecological metagenomes</taxon>
    </lineage>
</organism>
<protein>
    <recommendedName>
        <fullName evidence="3">N-acetyltransferase domain-containing protein</fullName>
    </recommendedName>
</protein>
<dbReference type="Gene3D" id="3.40.630.30">
    <property type="match status" value="1"/>
</dbReference>
<dbReference type="PANTHER" id="PTHR43420">
    <property type="entry name" value="ACETYLTRANSFERASE"/>
    <property type="match status" value="1"/>
</dbReference>
<proteinExistence type="predicted"/>
<dbReference type="InterPro" id="IPR000182">
    <property type="entry name" value="GNAT_dom"/>
</dbReference>
<accession>A0A3B1AG81</accession>
<keyword evidence="1" id="KW-0808">Transferase</keyword>
<dbReference type="GO" id="GO:0016747">
    <property type="term" value="F:acyltransferase activity, transferring groups other than amino-acyl groups"/>
    <property type="evidence" value="ECO:0007669"/>
    <property type="project" value="InterPro"/>
</dbReference>
<dbReference type="AlphaFoldDB" id="A0A3B1AG81"/>
<dbReference type="PROSITE" id="PS51186">
    <property type="entry name" value="GNAT"/>
    <property type="match status" value="1"/>
</dbReference>
<evidence type="ECO:0000313" key="4">
    <source>
        <dbReference type="EMBL" id="VAW91636.1"/>
    </source>
</evidence>
<reference evidence="4" key="1">
    <citation type="submission" date="2018-06" db="EMBL/GenBank/DDBJ databases">
        <authorList>
            <person name="Zhirakovskaya E."/>
        </authorList>
    </citation>
    <scope>NUCLEOTIDE SEQUENCE</scope>
</reference>
<name>A0A3B1AG81_9ZZZZ</name>
<dbReference type="Pfam" id="PF00583">
    <property type="entry name" value="Acetyltransf_1"/>
    <property type="match status" value="1"/>
</dbReference>
<dbReference type="PANTHER" id="PTHR43420:SF12">
    <property type="entry name" value="N-ACETYLTRANSFERASE DOMAIN-CONTAINING PROTEIN"/>
    <property type="match status" value="1"/>
</dbReference>
<gene>
    <name evidence="4" type="ORF">MNBD_GAMMA21-2753</name>
</gene>
<dbReference type="CDD" id="cd04301">
    <property type="entry name" value="NAT_SF"/>
    <property type="match status" value="1"/>
</dbReference>
<dbReference type="EMBL" id="UOFR01000013">
    <property type="protein sequence ID" value="VAW91636.1"/>
    <property type="molecule type" value="Genomic_DNA"/>
</dbReference>
<dbReference type="InterPro" id="IPR050680">
    <property type="entry name" value="YpeA/RimI_acetyltransf"/>
</dbReference>
<dbReference type="SUPFAM" id="SSF55729">
    <property type="entry name" value="Acyl-CoA N-acyltransferases (Nat)"/>
    <property type="match status" value="1"/>
</dbReference>
<evidence type="ECO:0000256" key="1">
    <source>
        <dbReference type="ARBA" id="ARBA00022679"/>
    </source>
</evidence>
<feature type="domain" description="N-acetyltransferase" evidence="3">
    <location>
        <begin position="1"/>
        <end position="138"/>
    </location>
</feature>
<keyword evidence="2" id="KW-0012">Acyltransferase</keyword>
<evidence type="ECO:0000259" key="3">
    <source>
        <dbReference type="PROSITE" id="PS51186"/>
    </source>
</evidence>
<sequence>MIKTADTIQEIEACYTVMVELRPHLSAEQFLNQVQMQKLFAYQLSYLLVDSVVVAVAGHRMSQNLAWGKFCYVDDLITAEQHRSKGYGKQMLDWLIEYARQQACQQIHLDSGKQRKDAHRFYEREGLTNMGHHYSLAL</sequence>